<evidence type="ECO:0000313" key="1">
    <source>
        <dbReference type="EMBL" id="AGH31771.1"/>
    </source>
</evidence>
<dbReference type="EMBL" id="HQ633071">
    <property type="protein sequence ID" value="AGH31771.1"/>
    <property type="molecule type" value="Genomic_DNA"/>
</dbReference>
<evidence type="ECO:0008006" key="3">
    <source>
        <dbReference type="Google" id="ProtNLM"/>
    </source>
</evidence>
<accession>M4QPR3</accession>
<organism evidence="1 2">
    <name type="scientific">Synechococcus phage S-SKS1</name>
    <dbReference type="NCBI Taxonomy" id="754042"/>
    <lineage>
        <taxon>Viruses</taxon>
        <taxon>Duplodnaviria</taxon>
        <taxon>Heunggongvirae</taxon>
        <taxon>Uroviricota</taxon>
        <taxon>Caudoviricetes</taxon>
        <taxon>Llyrvirus</taxon>
        <taxon>Llyrvirus SSKS1</taxon>
    </lineage>
</organism>
<protein>
    <recommendedName>
        <fullName evidence="3">Baseplate tail tube cap</fullName>
    </recommendedName>
</protein>
<dbReference type="RefSeq" id="YP_007674623.1">
    <property type="nucleotide sequence ID" value="NC_020851.1"/>
</dbReference>
<proteinExistence type="predicted"/>
<name>M4QPR3_9CAUD</name>
<gene>
    <name evidence="1" type="ORF">SWZG_00266</name>
</gene>
<keyword evidence="2" id="KW-1185">Reference proteome</keyword>
<reference evidence="1 2" key="1">
    <citation type="submission" date="2010-10" db="EMBL/GenBank/DDBJ databases">
        <title>The Genome Sequence of Synechococcus phage S-SKS1.</title>
        <authorList>
            <consortium name="The Broad Institute Genome Sequencing Platform"/>
            <person name="Henn M.R."/>
            <person name="Clokie M."/>
            <person name="Levin J."/>
            <person name="Malboeuf C."/>
            <person name="Casali M."/>
            <person name="Russ C."/>
            <person name="Lennon N."/>
            <person name="Chapman S.B."/>
            <person name="Erlich R."/>
            <person name="Young S.K."/>
            <person name="Yandava C."/>
            <person name="Zeng Q."/>
            <person name="Alvarado L."/>
            <person name="Anderson S."/>
            <person name="Berlin A."/>
            <person name="Chen Z."/>
            <person name="Freedman E."/>
            <person name="Gellesch M."/>
            <person name="Goldberg J."/>
            <person name="Green L."/>
            <person name="Griggs A."/>
            <person name="Gujja S."/>
            <person name="Heilman E.R."/>
            <person name="Heiman D."/>
            <person name="Hollinger A."/>
            <person name="Howarth C."/>
            <person name="Larson L."/>
            <person name="Mehta T."/>
            <person name="Pearson M."/>
            <person name="Roberts A."/>
            <person name="Ryan E."/>
            <person name="Saif S."/>
            <person name="Shea T."/>
            <person name="Shenoy N."/>
            <person name="Sisk P."/>
            <person name="Stolte C."/>
            <person name="Sykes S."/>
            <person name="White J."/>
            <person name="Haas B."/>
            <person name="Nusbaum C."/>
            <person name="Birren B."/>
        </authorList>
    </citation>
    <scope>NUCLEOTIDE SEQUENCE [LARGE SCALE GENOMIC DNA]</scope>
</reference>
<sequence length="210" mass="22538">MNSGPSLGDFFKGLLSAGSDIAGAGKSLVQSGEAQQLSNAFFASKAVNLLGGNTSFEGVLARSTGQILNPNTELLFNGVKLRSFNFSFNLAPRNGDEAEMVKNIIRTLKISMSPSTTIENGSATGIFLQSPNVFRLKYKTGSNNHQFLNSFVIAALTNVQVNYTGSGTYMTYDDGSKTPVHMVMQLSFQELSPVYAEDYDNESGKIGVGY</sequence>
<dbReference type="GeneID" id="15011180"/>
<evidence type="ECO:0000313" key="2">
    <source>
        <dbReference type="Proteomes" id="UP000201252"/>
    </source>
</evidence>
<dbReference type="OrthoDB" id="18616at10239"/>
<dbReference type="KEGG" id="vg:15011180"/>
<dbReference type="Proteomes" id="UP000201252">
    <property type="component" value="Segment"/>
</dbReference>